<comment type="caution">
    <text evidence="4">The sequence shown here is derived from an EMBL/GenBank/DDBJ whole genome shotgun (WGS) entry which is preliminary data.</text>
</comment>
<comment type="cofactor">
    <cofactor evidence="1">
        <name>Mg(2+)</name>
        <dbReference type="ChEBI" id="CHEBI:18420"/>
    </cofactor>
</comment>
<protein>
    <submittedName>
        <fullName evidence="4">ADP-ribose pyrophosphatase YjhB (NUDIX family)</fullName>
    </submittedName>
</protein>
<dbReference type="AlphaFoldDB" id="A0A4V2UX34"/>
<dbReference type="Proteomes" id="UP000295525">
    <property type="component" value="Unassembled WGS sequence"/>
</dbReference>
<dbReference type="InterPro" id="IPR000086">
    <property type="entry name" value="NUDIX_hydrolase_dom"/>
</dbReference>
<reference evidence="4 5" key="1">
    <citation type="submission" date="2019-03" db="EMBL/GenBank/DDBJ databases">
        <title>Genomic Encyclopedia of Type Strains, Phase IV (KMG-IV): sequencing the most valuable type-strain genomes for metagenomic binning, comparative biology and taxonomic classification.</title>
        <authorList>
            <person name="Goeker M."/>
        </authorList>
    </citation>
    <scope>NUCLEOTIDE SEQUENCE [LARGE SCALE GENOMIC DNA]</scope>
    <source>
        <strain evidence="4 5">DSM 24591</strain>
    </source>
</reference>
<accession>A0A4V2UX34</accession>
<dbReference type="PANTHER" id="PTHR43222">
    <property type="entry name" value="NUDIX HYDROLASE 23"/>
    <property type="match status" value="1"/>
</dbReference>
<name>A0A4V2UX34_9BURK</name>
<keyword evidence="2" id="KW-0378">Hydrolase</keyword>
<dbReference type="InterPro" id="IPR020084">
    <property type="entry name" value="NUDIX_hydrolase_CS"/>
</dbReference>
<keyword evidence="5" id="KW-1185">Reference proteome</keyword>
<sequence length="196" mass="22255">MTERAPTFYFPAPRTQKFCSQCGSPLTRMVPPDDNRQRDVCEHCGAIHYQNPRNVVGVLPVWEDKILLCRRAIEPRYNTWTLPAGFMELGETTAHGAVRETDEEAGVQIELGPLYTVIDVPHAEQVHFFYLAKVLDPGLNPGPETLEAGYFAAHEIPWEELSFRTVITTLEHYLHDKKNGVFPIHHYSVPHPLPKG</sequence>
<dbReference type="InterPro" id="IPR029401">
    <property type="entry name" value="Nudix_N"/>
</dbReference>
<proteinExistence type="predicted"/>
<dbReference type="RefSeq" id="WP_132585520.1">
    <property type="nucleotide sequence ID" value="NZ_SMAJ01000021.1"/>
</dbReference>
<dbReference type="CDD" id="cd04511">
    <property type="entry name" value="NUDIX_Hydrolase"/>
    <property type="match status" value="1"/>
</dbReference>
<dbReference type="Gene3D" id="3.90.79.10">
    <property type="entry name" value="Nucleoside Triphosphate Pyrophosphohydrolase"/>
    <property type="match status" value="1"/>
</dbReference>
<evidence type="ECO:0000256" key="2">
    <source>
        <dbReference type="ARBA" id="ARBA00022801"/>
    </source>
</evidence>
<gene>
    <name evidence="4" type="ORF">EDC26_12136</name>
</gene>
<dbReference type="PROSITE" id="PS51462">
    <property type="entry name" value="NUDIX"/>
    <property type="match status" value="1"/>
</dbReference>
<dbReference type="SUPFAM" id="SSF55811">
    <property type="entry name" value="Nudix"/>
    <property type="match status" value="1"/>
</dbReference>
<dbReference type="OrthoDB" id="5417595at2"/>
<feature type="domain" description="Nudix hydrolase" evidence="3">
    <location>
        <begin position="51"/>
        <end position="178"/>
    </location>
</feature>
<organism evidence="4 5">
    <name type="scientific">Paralcaligenes ureilyticus</name>
    <dbReference type="NCBI Taxonomy" id="627131"/>
    <lineage>
        <taxon>Bacteria</taxon>
        <taxon>Pseudomonadati</taxon>
        <taxon>Pseudomonadota</taxon>
        <taxon>Betaproteobacteria</taxon>
        <taxon>Burkholderiales</taxon>
        <taxon>Alcaligenaceae</taxon>
        <taxon>Paralcaligenes</taxon>
    </lineage>
</organism>
<dbReference type="EMBL" id="SMAJ01000021">
    <property type="protein sequence ID" value="TCT01948.1"/>
    <property type="molecule type" value="Genomic_DNA"/>
</dbReference>
<dbReference type="Pfam" id="PF00293">
    <property type="entry name" value="NUDIX"/>
    <property type="match status" value="1"/>
</dbReference>
<dbReference type="Pfam" id="PF14803">
    <property type="entry name" value="Zn_ribbon_Nudix"/>
    <property type="match status" value="1"/>
</dbReference>
<evidence type="ECO:0000313" key="4">
    <source>
        <dbReference type="EMBL" id="TCT01948.1"/>
    </source>
</evidence>
<dbReference type="GO" id="GO:0016787">
    <property type="term" value="F:hydrolase activity"/>
    <property type="evidence" value="ECO:0007669"/>
    <property type="project" value="UniProtKB-KW"/>
</dbReference>
<evidence type="ECO:0000259" key="3">
    <source>
        <dbReference type="PROSITE" id="PS51462"/>
    </source>
</evidence>
<dbReference type="PROSITE" id="PS00893">
    <property type="entry name" value="NUDIX_BOX"/>
    <property type="match status" value="1"/>
</dbReference>
<dbReference type="InterPro" id="IPR015797">
    <property type="entry name" value="NUDIX_hydrolase-like_dom_sf"/>
</dbReference>
<dbReference type="PANTHER" id="PTHR43222:SF2">
    <property type="entry name" value="NUDIX HYDROLASE 23, CHLOROPLASTIC"/>
    <property type="match status" value="1"/>
</dbReference>
<evidence type="ECO:0000256" key="1">
    <source>
        <dbReference type="ARBA" id="ARBA00001946"/>
    </source>
</evidence>
<dbReference type="Gene3D" id="2.20.70.10">
    <property type="match status" value="1"/>
</dbReference>
<evidence type="ECO:0000313" key="5">
    <source>
        <dbReference type="Proteomes" id="UP000295525"/>
    </source>
</evidence>